<name>A0A0C9TEL8_PAXIN</name>
<dbReference type="InterPro" id="IPR027417">
    <property type="entry name" value="P-loop_NTPase"/>
</dbReference>
<dbReference type="EMBL" id="KN819346">
    <property type="protein sequence ID" value="KIJ14040.1"/>
    <property type="molecule type" value="Genomic_DNA"/>
</dbReference>
<dbReference type="OrthoDB" id="8954335at2759"/>
<proteinExistence type="predicted"/>
<dbReference type="Pfam" id="PF01926">
    <property type="entry name" value="MMR_HSR1"/>
    <property type="match status" value="1"/>
</dbReference>
<reference evidence="3" key="2">
    <citation type="submission" date="2015-01" db="EMBL/GenBank/DDBJ databases">
        <title>Evolutionary Origins and Diversification of the Mycorrhizal Mutualists.</title>
        <authorList>
            <consortium name="DOE Joint Genome Institute"/>
            <consortium name="Mycorrhizal Genomics Consortium"/>
            <person name="Kohler A."/>
            <person name="Kuo A."/>
            <person name="Nagy L.G."/>
            <person name="Floudas D."/>
            <person name="Copeland A."/>
            <person name="Barry K.W."/>
            <person name="Cichocki N."/>
            <person name="Veneault-Fourrey C."/>
            <person name="LaButti K."/>
            <person name="Lindquist E.A."/>
            <person name="Lipzen A."/>
            <person name="Lundell T."/>
            <person name="Morin E."/>
            <person name="Murat C."/>
            <person name="Riley R."/>
            <person name="Ohm R."/>
            <person name="Sun H."/>
            <person name="Tunlid A."/>
            <person name="Henrissat B."/>
            <person name="Grigoriev I.V."/>
            <person name="Hibbett D.S."/>
            <person name="Martin F."/>
        </authorList>
    </citation>
    <scope>NUCLEOTIDE SEQUENCE [LARGE SCALE GENOMIC DNA]</scope>
    <source>
        <strain evidence="3">ATCC 200175</strain>
    </source>
</reference>
<reference evidence="2 3" key="1">
    <citation type="submission" date="2014-06" db="EMBL/GenBank/DDBJ databases">
        <authorList>
            <consortium name="DOE Joint Genome Institute"/>
            <person name="Kuo A."/>
            <person name="Kohler A."/>
            <person name="Nagy L.G."/>
            <person name="Floudas D."/>
            <person name="Copeland A."/>
            <person name="Barry K.W."/>
            <person name="Cichocki N."/>
            <person name="Veneault-Fourrey C."/>
            <person name="LaButti K."/>
            <person name="Lindquist E.A."/>
            <person name="Lipzen A."/>
            <person name="Lundell T."/>
            <person name="Morin E."/>
            <person name="Murat C."/>
            <person name="Sun H."/>
            <person name="Tunlid A."/>
            <person name="Henrissat B."/>
            <person name="Grigoriev I.V."/>
            <person name="Hibbett D.S."/>
            <person name="Martin F."/>
            <person name="Nordberg H.P."/>
            <person name="Cantor M.N."/>
            <person name="Hua S.X."/>
        </authorList>
    </citation>
    <scope>NUCLEOTIDE SEQUENCE [LARGE SCALE GENOMIC DNA]</scope>
    <source>
        <strain evidence="2 3">ATCC 200175</strain>
    </source>
</reference>
<feature type="non-terminal residue" evidence="2">
    <location>
        <position position="1"/>
    </location>
</feature>
<dbReference type="SUPFAM" id="SSF52540">
    <property type="entry name" value="P-loop containing nucleoside triphosphate hydrolases"/>
    <property type="match status" value="1"/>
</dbReference>
<feature type="domain" description="G" evidence="1">
    <location>
        <begin position="3"/>
        <end position="127"/>
    </location>
</feature>
<accession>A0A0C9TEL8</accession>
<dbReference type="Gene3D" id="3.40.50.300">
    <property type="entry name" value="P-loop containing nucleotide triphosphate hydrolases"/>
    <property type="match status" value="1"/>
</dbReference>
<sequence length="164" mass="18537">RNIVFVGETGAGKSSSINLIAGFGVAHTADDGKACTRVSARCETAIRNEGFNLWDTRGLGEGFFRSLFKRSSEGELKKFLRERHRQGEIDLLVYCIRGSRAHQSIVKNYNTFCTVTRRLAAPVVILVTNLEREKNMEDWWERNESNLRRLGMEFDGHACITALP</sequence>
<dbReference type="AlphaFoldDB" id="A0A0C9TEL8"/>
<protein>
    <recommendedName>
        <fullName evidence="1">G domain-containing protein</fullName>
    </recommendedName>
</protein>
<evidence type="ECO:0000313" key="3">
    <source>
        <dbReference type="Proteomes" id="UP000053647"/>
    </source>
</evidence>
<evidence type="ECO:0000259" key="1">
    <source>
        <dbReference type="Pfam" id="PF01926"/>
    </source>
</evidence>
<dbReference type="GO" id="GO:0005525">
    <property type="term" value="F:GTP binding"/>
    <property type="evidence" value="ECO:0007669"/>
    <property type="project" value="InterPro"/>
</dbReference>
<keyword evidence="3" id="KW-1185">Reference proteome</keyword>
<organism evidence="2 3">
    <name type="scientific">Paxillus involutus ATCC 200175</name>
    <dbReference type="NCBI Taxonomy" id="664439"/>
    <lineage>
        <taxon>Eukaryota</taxon>
        <taxon>Fungi</taxon>
        <taxon>Dikarya</taxon>
        <taxon>Basidiomycota</taxon>
        <taxon>Agaricomycotina</taxon>
        <taxon>Agaricomycetes</taxon>
        <taxon>Agaricomycetidae</taxon>
        <taxon>Boletales</taxon>
        <taxon>Paxilineae</taxon>
        <taxon>Paxillaceae</taxon>
        <taxon>Paxillus</taxon>
    </lineage>
</organism>
<evidence type="ECO:0000313" key="2">
    <source>
        <dbReference type="EMBL" id="KIJ14040.1"/>
    </source>
</evidence>
<feature type="non-terminal residue" evidence="2">
    <location>
        <position position="164"/>
    </location>
</feature>
<dbReference type="Proteomes" id="UP000053647">
    <property type="component" value="Unassembled WGS sequence"/>
</dbReference>
<gene>
    <name evidence="2" type="ORF">PAXINDRAFT_37252</name>
</gene>
<dbReference type="HOGENOM" id="CLU_050405_1_0_1"/>
<dbReference type="InterPro" id="IPR006073">
    <property type="entry name" value="GTP-bd"/>
</dbReference>